<name>A0A5C8PK71_9HYPH</name>
<keyword evidence="3" id="KW-1185">Reference proteome</keyword>
<comment type="caution">
    <text evidence="2">The sequence shown here is derived from an EMBL/GenBank/DDBJ whole genome shotgun (WGS) entry which is preliminary data.</text>
</comment>
<evidence type="ECO:0000256" key="1">
    <source>
        <dbReference type="SAM" id="Phobius"/>
    </source>
</evidence>
<feature type="transmembrane region" description="Helical" evidence="1">
    <location>
        <begin position="88"/>
        <end position="107"/>
    </location>
</feature>
<dbReference type="Pfam" id="PF10754">
    <property type="entry name" value="DUF2569"/>
    <property type="match status" value="1"/>
</dbReference>
<keyword evidence="1" id="KW-1133">Transmembrane helix</keyword>
<evidence type="ECO:0000313" key="3">
    <source>
        <dbReference type="Proteomes" id="UP000321638"/>
    </source>
</evidence>
<keyword evidence="1" id="KW-0472">Membrane</keyword>
<dbReference type="OrthoDB" id="8076282at2"/>
<dbReference type="RefSeq" id="WP_147848454.1">
    <property type="nucleotide sequence ID" value="NZ_VDUZ01000021.1"/>
</dbReference>
<evidence type="ECO:0000313" key="2">
    <source>
        <dbReference type="EMBL" id="TXL73929.1"/>
    </source>
</evidence>
<keyword evidence="1" id="KW-0812">Transmembrane</keyword>
<protein>
    <submittedName>
        <fullName evidence="2">DUF2569 domain-containing protein</fullName>
    </submittedName>
</protein>
<feature type="transmembrane region" description="Helical" evidence="1">
    <location>
        <begin position="15"/>
        <end position="39"/>
    </location>
</feature>
<dbReference type="EMBL" id="VDUZ01000021">
    <property type="protein sequence ID" value="TXL73929.1"/>
    <property type="molecule type" value="Genomic_DNA"/>
</dbReference>
<organism evidence="2 3">
    <name type="scientific">Vineibacter terrae</name>
    <dbReference type="NCBI Taxonomy" id="2586908"/>
    <lineage>
        <taxon>Bacteria</taxon>
        <taxon>Pseudomonadati</taxon>
        <taxon>Pseudomonadota</taxon>
        <taxon>Alphaproteobacteria</taxon>
        <taxon>Hyphomicrobiales</taxon>
        <taxon>Vineibacter</taxon>
    </lineage>
</organism>
<reference evidence="2 3" key="1">
    <citation type="submission" date="2019-06" db="EMBL/GenBank/DDBJ databases">
        <title>New taxonomy in bacterial strain CC-CFT640, isolated from vineyard.</title>
        <authorList>
            <person name="Lin S.-Y."/>
            <person name="Tsai C.-F."/>
            <person name="Young C.-C."/>
        </authorList>
    </citation>
    <scope>NUCLEOTIDE SEQUENCE [LARGE SCALE GENOMIC DNA]</scope>
    <source>
        <strain evidence="2 3">CC-CFT640</strain>
    </source>
</reference>
<feature type="transmembrane region" description="Helical" evidence="1">
    <location>
        <begin position="127"/>
        <end position="147"/>
    </location>
</feature>
<dbReference type="AlphaFoldDB" id="A0A5C8PK71"/>
<proteinExistence type="predicted"/>
<sequence length="153" mass="16971">MTSEVSDVRVGPSGFGGWFMLVVIGQTMAPVATILNAALSMTAYSRMMATSDGAIAFFGEAAFSAAFLYIQISCTLAMYRRSKNFPTLFLLQWFAMIVMGIGDILLFSIEANRSPWALGEQIELRKILSPIVTTGLWVWYVFASVRVRNTFTR</sequence>
<gene>
    <name evidence="2" type="ORF">FHP25_18540</name>
</gene>
<dbReference type="Proteomes" id="UP000321638">
    <property type="component" value="Unassembled WGS sequence"/>
</dbReference>
<accession>A0A5C8PK71</accession>
<dbReference type="InterPro" id="IPR019690">
    <property type="entry name" value="DUF2569"/>
</dbReference>